<dbReference type="Pfam" id="PF00561">
    <property type="entry name" value="Abhydrolase_1"/>
    <property type="match status" value="1"/>
</dbReference>
<accession>A0A1L7XSR6</accession>
<reference evidence="7 8" key="1">
    <citation type="submission" date="2016-03" db="EMBL/GenBank/DDBJ databases">
        <authorList>
            <person name="Ploux O."/>
        </authorList>
    </citation>
    <scope>NUCLEOTIDE SEQUENCE [LARGE SCALE GENOMIC DNA]</scope>
    <source>
        <strain evidence="7 8">UAMH 11012</strain>
    </source>
</reference>
<dbReference type="GO" id="GO:0016787">
    <property type="term" value="F:hydrolase activity"/>
    <property type="evidence" value="ECO:0007669"/>
    <property type="project" value="UniProtKB-KW"/>
</dbReference>
<feature type="chain" id="PRO_5012273288" description="AB hydrolase-1 domain-containing protein" evidence="4">
    <location>
        <begin position="20"/>
        <end position="597"/>
    </location>
</feature>
<evidence type="ECO:0008006" key="9">
    <source>
        <dbReference type="Google" id="ProtNLM"/>
    </source>
</evidence>
<keyword evidence="4" id="KW-0732">Signal</keyword>
<evidence type="ECO:0000259" key="5">
    <source>
        <dbReference type="Pfam" id="PF00561"/>
    </source>
</evidence>
<dbReference type="InterPro" id="IPR051601">
    <property type="entry name" value="Serine_prot/Carboxylest_S33"/>
</dbReference>
<feature type="domain" description="Peptidase S33 tripeptidyl aminopeptidase-like C-terminal" evidence="6">
    <location>
        <begin position="450"/>
        <end position="550"/>
    </location>
</feature>
<dbReference type="PANTHER" id="PTHR43248:SF25">
    <property type="entry name" value="AB HYDROLASE-1 DOMAIN-CONTAINING PROTEIN-RELATED"/>
    <property type="match status" value="1"/>
</dbReference>
<feature type="compositionally biased region" description="Basic and acidic residues" evidence="3">
    <location>
        <begin position="394"/>
        <end position="411"/>
    </location>
</feature>
<feature type="signal peptide" evidence="4">
    <location>
        <begin position="1"/>
        <end position="19"/>
    </location>
</feature>
<organism evidence="7 8">
    <name type="scientific">Phialocephala subalpina</name>
    <dbReference type="NCBI Taxonomy" id="576137"/>
    <lineage>
        <taxon>Eukaryota</taxon>
        <taxon>Fungi</taxon>
        <taxon>Dikarya</taxon>
        <taxon>Ascomycota</taxon>
        <taxon>Pezizomycotina</taxon>
        <taxon>Leotiomycetes</taxon>
        <taxon>Helotiales</taxon>
        <taxon>Mollisiaceae</taxon>
        <taxon>Phialocephala</taxon>
        <taxon>Phialocephala fortinii species complex</taxon>
    </lineage>
</organism>
<protein>
    <recommendedName>
        <fullName evidence="9">AB hydrolase-1 domain-containing protein</fullName>
    </recommendedName>
</protein>
<proteinExistence type="inferred from homology"/>
<evidence type="ECO:0000256" key="1">
    <source>
        <dbReference type="ARBA" id="ARBA00010088"/>
    </source>
</evidence>
<dbReference type="OrthoDB" id="425534at2759"/>
<feature type="domain" description="AB hydrolase-1" evidence="5">
    <location>
        <begin position="105"/>
        <end position="260"/>
    </location>
</feature>
<dbReference type="InterPro" id="IPR000073">
    <property type="entry name" value="AB_hydrolase_1"/>
</dbReference>
<dbReference type="InterPro" id="IPR029058">
    <property type="entry name" value="AB_hydrolase_fold"/>
</dbReference>
<keyword evidence="2" id="KW-0378">Hydrolase</keyword>
<evidence type="ECO:0000256" key="2">
    <source>
        <dbReference type="ARBA" id="ARBA00022801"/>
    </source>
</evidence>
<evidence type="ECO:0000256" key="3">
    <source>
        <dbReference type="SAM" id="MobiDB-lite"/>
    </source>
</evidence>
<sequence>MLARVGLALVVFILWSCSSMWPNTSSWKMRWNGCGGVIHSGKELNAKSWNEIKPSSDLLWYPCYDEYDCAKLEVPLDWLDESDPRRATIAIIRYNATDRSDYKGPVFINPGGPGGSGIWFVKHLAPYYQSVVGRNHDIISFDPRGIGITTPTIDCWNSTLGSTSALLWDMQDPPNVDAHPGSVYDAYAHAAAFSHQCAANIGEAGKFVSTPSVARDMLAMVEKLGEDKLQYWGFSYGTFLGTTFATLFPDKVGRMVLDGNVDAIEFSAGAGTHFLVDTDAVMDAFYTYCHKAGPLLCAFYSESPQTIETRLDNLLADIKVHPVIVPASPSSNPRPEIISYSKVRRTIVSSFYRPFVVFPSLAEVLAALEKGDGRPFVDLTSPGGEEFPLCQKQYDPKDGDPEGPTPERPEAEGNSEATRAIMCTDARPAEGGVEEFSRYVDTLVRLSKSAGASMSSMWMVCAEWGIKAKWEFRGPYEGNTSHPILLVANTADNVTPYRSAARNSKGFPGSVVMVQDSYGHTSLAMPSKCTALNIRKYFQTGELPEPGTVCQPDYLLFERWNVTSWDDAKAEEELENIILDEALWKLMKAPIVGIGQR</sequence>
<evidence type="ECO:0000313" key="7">
    <source>
        <dbReference type="EMBL" id="CZR68039.1"/>
    </source>
</evidence>
<evidence type="ECO:0000259" key="6">
    <source>
        <dbReference type="Pfam" id="PF08386"/>
    </source>
</evidence>
<dbReference type="Pfam" id="PF08386">
    <property type="entry name" value="Abhydrolase_4"/>
    <property type="match status" value="1"/>
</dbReference>
<dbReference type="InterPro" id="IPR013595">
    <property type="entry name" value="Pept_S33_TAP-like_C"/>
</dbReference>
<dbReference type="STRING" id="576137.A0A1L7XSR6"/>
<name>A0A1L7XSR6_9HELO</name>
<dbReference type="Proteomes" id="UP000184330">
    <property type="component" value="Unassembled WGS sequence"/>
</dbReference>
<dbReference type="AlphaFoldDB" id="A0A1L7XSR6"/>
<dbReference type="Gene3D" id="3.40.50.1820">
    <property type="entry name" value="alpha/beta hydrolase"/>
    <property type="match status" value="1"/>
</dbReference>
<dbReference type="SUPFAM" id="SSF53474">
    <property type="entry name" value="alpha/beta-Hydrolases"/>
    <property type="match status" value="1"/>
</dbReference>
<comment type="similarity">
    <text evidence="1">Belongs to the peptidase S33 family.</text>
</comment>
<dbReference type="EMBL" id="FJOG01000050">
    <property type="protein sequence ID" value="CZR68039.1"/>
    <property type="molecule type" value="Genomic_DNA"/>
</dbReference>
<gene>
    <name evidence="7" type="ORF">PAC_17938</name>
</gene>
<feature type="region of interest" description="Disordered" evidence="3">
    <location>
        <begin position="381"/>
        <end position="417"/>
    </location>
</feature>
<dbReference type="PANTHER" id="PTHR43248">
    <property type="entry name" value="2-SUCCINYL-6-HYDROXY-2,4-CYCLOHEXADIENE-1-CARBOXYLATE SYNTHASE"/>
    <property type="match status" value="1"/>
</dbReference>
<keyword evidence="8" id="KW-1185">Reference proteome</keyword>
<evidence type="ECO:0000256" key="4">
    <source>
        <dbReference type="SAM" id="SignalP"/>
    </source>
</evidence>
<evidence type="ECO:0000313" key="8">
    <source>
        <dbReference type="Proteomes" id="UP000184330"/>
    </source>
</evidence>